<dbReference type="AlphaFoldDB" id="A0A5B7ZMY7"/>
<gene>
    <name evidence="2" type="ORF">FHQ07_03760</name>
</gene>
<keyword evidence="3" id="KW-1185">Reference proteome</keyword>
<feature type="signal peptide" evidence="1">
    <location>
        <begin position="1"/>
        <end position="17"/>
    </location>
</feature>
<evidence type="ECO:0000313" key="2">
    <source>
        <dbReference type="EMBL" id="QDA56490.1"/>
    </source>
</evidence>
<protein>
    <submittedName>
        <fullName evidence="2">Uncharacterized protein</fullName>
    </submittedName>
</protein>
<organism evidence="2 3">
    <name type="scientific">Thermomonas aquatica</name>
    <dbReference type="NCBI Taxonomy" id="2202149"/>
    <lineage>
        <taxon>Bacteria</taxon>
        <taxon>Pseudomonadati</taxon>
        <taxon>Pseudomonadota</taxon>
        <taxon>Gammaproteobacteria</taxon>
        <taxon>Lysobacterales</taxon>
        <taxon>Lysobacteraceae</taxon>
        <taxon>Thermomonas</taxon>
    </lineage>
</organism>
<dbReference type="RefSeq" id="WP_139715416.1">
    <property type="nucleotide sequence ID" value="NZ_CP040871.1"/>
</dbReference>
<reference evidence="2 3" key="1">
    <citation type="submission" date="2019-06" db="EMBL/GenBank/DDBJ databases">
        <title>Thermomonas aquatica sp. nov., isolated from an industrial wastewater treatment plant.</title>
        <authorList>
            <person name="Jeon J.H."/>
            <person name="Park D.-S."/>
        </authorList>
    </citation>
    <scope>NUCLEOTIDE SEQUENCE [LARGE SCALE GENOMIC DNA]</scope>
    <source>
        <strain evidence="2 3">SY21</strain>
    </source>
</reference>
<dbReference type="KEGG" id="thes:FHQ07_03760"/>
<dbReference type="EMBL" id="CP040871">
    <property type="protein sequence ID" value="QDA56490.1"/>
    <property type="molecule type" value="Genomic_DNA"/>
</dbReference>
<sequence>MRYLVLLIVLLPSLAWADTFRTGVKVACNTADDSLRISYVGAYNEAGEALINSLDQTGVATDDLVRTDGDSLITQILTKAWECKLSDGIYNIVVGGAPGNMKIGGRCGAHLSAWVEISHDGVTFPHTVFHDDCHLSKTVITEILVRAGSKSMQLTEIPVDRWWQ</sequence>
<accession>A0A5B7ZMY7</accession>
<evidence type="ECO:0000256" key="1">
    <source>
        <dbReference type="SAM" id="SignalP"/>
    </source>
</evidence>
<name>A0A5B7ZMY7_9GAMM</name>
<proteinExistence type="predicted"/>
<dbReference type="OrthoDB" id="7061819at2"/>
<feature type="chain" id="PRO_5022694397" evidence="1">
    <location>
        <begin position="18"/>
        <end position="164"/>
    </location>
</feature>
<evidence type="ECO:0000313" key="3">
    <source>
        <dbReference type="Proteomes" id="UP000308149"/>
    </source>
</evidence>
<dbReference type="Proteomes" id="UP000308149">
    <property type="component" value="Chromosome"/>
</dbReference>
<keyword evidence="1" id="KW-0732">Signal</keyword>